<accession>A0ABQ3AQX3</accession>
<dbReference type="InterPro" id="IPR025857">
    <property type="entry name" value="MacB_PCD"/>
</dbReference>
<evidence type="ECO:0000256" key="2">
    <source>
        <dbReference type="ARBA" id="ARBA00022475"/>
    </source>
</evidence>
<feature type="transmembrane region" description="Helical" evidence="6">
    <location>
        <begin position="350"/>
        <end position="374"/>
    </location>
</feature>
<dbReference type="EMBL" id="BMYZ01000001">
    <property type="protein sequence ID" value="GGY61127.1"/>
    <property type="molecule type" value="Genomic_DNA"/>
</dbReference>
<gene>
    <name evidence="9" type="ORF">GCM10011613_00620</name>
</gene>
<evidence type="ECO:0000313" key="10">
    <source>
        <dbReference type="Proteomes" id="UP000619761"/>
    </source>
</evidence>
<dbReference type="Proteomes" id="UP000619761">
    <property type="component" value="Unassembled WGS sequence"/>
</dbReference>
<name>A0ABQ3AQX3_9GAMM</name>
<evidence type="ECO:0000256" key="4">
    <source>
        <dbReference type="ARBA" id="ARBA00022989"/>
    </source>
</evidence>
<organism evidence="9 10">
    <name type="scientific">Cellvibrio zantedeschiae</name>
    <dbReference type="NCBI Taxonomy" id="1237077"/>
    <lineage>
        <taxon>Bacteria</taxon>
        <taxon>Pseudomonadati</taxon>
        <taxon>Pseudomonadota</taxon>
        <taxon>Gammaproteobacteria</taxon>
        <taxon>Cellvibrionales</taxon>
        <taxon>Cellvibrionaceae</taxon>
        <taxon>Cellvibrio</taxon>
    </lineage>
</organism>
<feature type="transmembrane region" description="Helical" evidence="6">
    <location>
        <begin position="301"/>
        <end position="330"/>
    </location>
</feature>
<evidence type="ECO:0000256" key="1">
    <source>
        <dbReference type="ARBA" id="ARBA00004651"/>
    </source>
</evidence>
<comment type="subcellular location">
    <subcellularLocation>
        <location evidence="1">Cell membrane</location>
        <topology evidence="1">Multi-pass membrane protein</topology>
    </subcellularLocation>
</comment>
<protein>
    <submittedName>
        <fullName evidence="9">Membrane protein</fullName>
    </submittedName>
</protein>
<dbReference type="InterPro" id="IPR051125">
    <property type="entry name" value="ABC-4/HrtB_transporter"/>
</dbReference>
<dbReference type="InterPro" id="IPR003838">
    <property type="entry name" value="ABC3_permease_C"/>
</dbReference>
<evidence type="ECO:0000256" key="3">
    <source>
        <dbReference type="ARBA" id="ARBA00022692"/>
    </source>
</evidence>
<dbReference type="PANTHER" id="PTHR43738:SF3">
    <property type="entry name" value="ABC TRANSPORTER PERMEASE"/>
    <property type="match status" value="1"/>
</dbReference>
<proteinExistence type="predicted"/>
<keyword evidence="4 6" id="KW-1133">Transmembrane helix</keyword>
<keyword evidence="3 6" id="KW-0812">Transmembrane</keyword>
<dbReference type="PANTHER" id="PTHR43738">
    <property type="entry name" value="ABC TRANSPORTER, MEMBRANE PROTEIN"/>
    <property type="match status" value="1"/>
</dbReference>
<keyword evidence="5 6" id="KW-0472">Membrane</keyword>
<dbReference type="RefSeq" id="WP_189414957.1">
    <property type="nucleotide sequence ID" value="NZ_BMYZ01000001.1"/>
</dbReference>
<comment type="caution">
    <text evidence="9">The sequence shown here is derived from an EMBL/GenBank/DDBJ whole genome shotgun (WGS) entry which is preliminary data.</text>
</comment>
<evidence type="ECO:0000256" key="5">
    <source>
        <dbReference type="ARBA" id="ARBA00023136"/>
    </source>
</evidence>
<evidence type="ECO:0000259" key="7">
    <source>
        <dbReference type="Pfam" id="PF02687"/>
    </source>
</evidence>
<keyword evidence="2" id="KW-1003">Cell membrane</keyword>
<evidence type="ECO:0000259" key="8">
    <source>
        <dbReference type="Pfam" id="PF12704"/>
    </source>
</evidence>
<sequence length="385" mass="42916">MKYLYFILKNLTRKKVRTTLTVLSIMIAFLLFGLLRTLGAAFEGGARIEGEDRLISINKVTLIQPLPYSYLSKVKALDGVDKVTMANWFGGYYQDTRNRFPQFPVDAEEYFTIYQDTYNLPPEQYQAWKANKTGAVIGKALADQFHWKVGDRVPLIGMFPKKDGSTNWDFVIDGIFTGKTETAQTNMMFFHYDYFDKSRQFGEGTIGWMIIKVKNPKDSAKVSAAVDALFENSSSETKTDSEKEFAKSFAKQFADIGLITTLILSAVFFTMLLVAGNTMAQSFRERIPEFAILKTLGFSDVSVMLMVLAESVFICGFGGFLGLALAKLLVVSLSAKFAMYLPGLNMSATILLMGTLWIILFGVVTGAAPAIQGLRLNIISALRRN</sequence>
<dbReference type="Pfam" id="PF12704">
    <property type="entry name" value="MacB_PCD"/>
    <property type="match status" value="1"/>
</dbReference>
<feature type="transmembrane region" description="Helical" evidence="6">
    <location>
        <begin position="256"/>
        <end position="280"/>
    </location>
</feature>
<evidence type="ECO:0000256" key="6">
    <source>
        <dbReference type="SAM" id="Phobius"/>
    </source>
</evidence>
<dbReference type="Pfam" id="PF02687">
    <property type="entry name" value="FtsX"/>
    <property type="match status" value="1"/>
</dbReference>
<feature type="domain" description="MacB-like periplasmic core" evidence="8">
    <location>
        <begin position="18"/>
        <end position="228"/>
    </location>
</feature>
<keyword evidence="10" id="KW-1185">Reference proteome</keyword>
<evidence type="ECO:0000313" key="9">
    <source>
        <dbReference type="EMBL" id="GGY61127.1"/>
    </source>
</evidence>
<reference evidence="10" key="1">
    <citation type="journal article" date="2019" name="Int. J. Syst. Evol. Microbiol.">
        <title>The Global Catalogue of Microorganisms (GCM) 10K type strain sequencing project: providing services to taxonomists for standard genome sequencing and annotation.</title>
        <authorList>
            <consortium name="The Broad Institute Genomics Platform"/>
            <consortium name="The Broad Institute Genome Sequencing Center for Infectious Disease"/>
            <person name="Wu L."/>
            <person name="Ma J."/>
        </authorList>
    </citation>
    <scope>NUCLEOTIDE SEQUENCE [LARGE SCALE GENOMIC DNA]</scope>
    <source>
        <strain evidence="10">KCTC 32239</strain>
    </source>
</reference>
<feature type="domain" description="ABC3 transporter permease C-terminal" evidence="7">
    <location>
        <begin position="263"/>
        <end position="377"/>
    </location>
</feature>